<evidence type="ECO:0000256" key="1">
    <source>
        <dbReference type="SAM" id="SignalP"/>
    </source>
</evidence>
<evidence type="ECO:0000313" key="3">
    <source>
        <dbReference type="Proteomes" id="UP000255036"/>
    </source>
</evidence>
<gene>
    <name evidence="2" type="ORF">DWV06_09335</name>
</gene>
<sequence length="426" mass="47583">MVKNFKVLMGAMLVTCLTLSPNRAALAAENNNAEGLKILTYEIPQEAKSYAYEIAPTLLSNVVDNQKLYDVTIDRFEDLTLGEPYTIANFKDNAADKEVFYFPVLENDQVKLILSVTKSSGEWDATLGEDIAEELNDIDSSKEYILYYDDGTTYAETEDGKTELFTDTLMKEKDTAVAENMSFEEKVEKCEEKNGEDLAVSEPAKEELADDEIGEQAIEKSNNYEGMVIDDFNTDSALLAKKKVKLPHADVGAFAPNPFSVFNETTKLLNTDECLVNQQDSNGQERGMCWAATVASIVRYMRGNNTLTAQEVCDFMGIDYDLGATIEEMQDALSKYGLSFKIKYHHSTWNEITQNIPNKKPIGIAAYSNLGGHAVTLIGYSEKDKKTITLWNSGNQKVQTSTFKSDSADVTFIYGSAKWYWDSSLY</sequence>
<keyword evidence="1" id="KW-0732">Signal</keyword>
<dbReference type="SUPFAM" id="SSF54403">
    <property type="entry name" value="Cystatin/monellin"/>
    <property type="match status" value="1"/>
</dbReference>
<dbReference type="InterPro" id="IPR025660">
    <property type="entry name" value="Pept_his_AS"/>
</dbReference>
<proteinExistence type="predicted"/>
<dbReference type="InterPro" id="IPR046350">
    <property type="entry name" value="Cystatin_sf"/>
</dbReference>
<dbReference type="Pfam" id="PF12385">
    <property type="entry name" value="Peptidase_C70"/>
    <property type="match status" value="1"/>
</dbReference>
<dbReference type="RefSeq" id="WP_115481918.1">
    <property type="nucleotide sequence ID" value="NZ_QRCT01000025.1"/>
</dbReference>
<dbReference type="InterPro" id="IPR037155">
    <property type="entry name" value="Staphopain_pro_sf"/>
</dbReference>
<dbReference type="InterPro" id="IPR022118">
    <property type="entry name" value="Peptidase_C70_AvrRpt2"/>
</dbReference>
<accession>A0A371AVJ5</accession>
<reference evidence="2 3" key="1">
    <citation type="submission" date="2018-07" db="EMBL/GenBank/DDBJ databases">
        <title>Anaerosacharophilus polymeroproducens gen. nov. sp. nov., an anaerobic bacterium isolated from salt field.</title>
        <authorList>
            <person name="Kim W."/>
            <person name="Yang S.-H."/>
            <person name="Oh J."/>
            <person name="Lee J.-H."/>
            <person name="Kwon K.K."/>
        </authorList>
    </citation>
    <scope>NUCLEOTIDE SEQUENCE [LARGE SCALE GENOMIC DNA]</scope>
    <source>
        <strain evidence="2 3">MCWD5</strain>
    </source>
</reference>
<protein>
    <recommendedName>
        <fullName evidence="4">Peptidase C39-like domain-containing protein</fullName>
    </recommendedName>
</protein>
<dbReference type="EMBL" id="QRCT01000025">
    <property type="protein sequence ID" value="RDU23490.1"/>
    <property type="molecule type" value="Genomic_DNA"/>
</dbReference>
<dbReference type="Gene3D" id="3.90.70.10">
    <property type="entry name" value="Cysteine proteinases"/>
    <property type="match status" value="1"/>
</dbReference>
<feature type="chain" id="PRO_5016697261" description="Peptidase C39-like domain-containing protein" evidence="1">
    <location>
        <begin position="28"/>
        <end position="426"/>
    </location>
</feature>
<dbReference type="OrthoDB" id="1941348at2"/>
<evidence type="ECO:0008006" key="4">
    <source>
        <dbReference type="Google" id="ProtNLM"/>
    </source>
</evidence>
<comment type="caution">
    <text evidence="2">The sequence shown here is derived from an EMBL/GenBank/DDBJ whole genome shotgun (WGS) entry which is preliminary data.</text>
</comment>
<dbReference type="PROSITE" id="PS00639">
    <property type="entry name" value="THIOL_PROTEASE_HIS"/>
    <property type="match status" value="1"/>
</dbReference>
<dbReference type="Gene3D" id="3.10.500.10">
    <property type="entry name" value="Staphopain proregion domain"/>
    <property type="match status" value="1"/>
</dbReference>
<keyword evidence="3" id="KW-1185">Reference proteome</keyword>
<name>A0A371AVJ5_9FIRM</name>
<organism evidence="2 3">
    <name type="scientific">Anaerosacchariphilus polymeriproducens</name>
    <dbReference type="NCBI Taxonomy" id="1812858"/>
    <lineage>
        <taxon>Bacteria</taxon>
        <taxon>Bacillati</taxon>
        <taxon>Bacillota</taxon>
        <taxon>Clostridia</taxon>
        <taxon>Lachnospirales</taxon>
        <taxon>Lachnospiraceae</taxon>
        <taxon>Anaerosacchariphilus</taxon>
    </lineage>
</organism>
<dbReference type="Proteomes" id="UP000255036">
    <property type="component" value="Unassembled WGS sequence"/>
</dbReference>
<evidence type="ECO:0000313" key="2">
    <source>
        <dbReference type="EMBL" id="RDU23490.1"/>
    </source>
</evidence>
<dbReference type="AlphaFoldDB" id="A0A371AVJ5"/>
<feature type="signal peptide" evidence="1">
    <location>
        <begin position="1"/>
        <end position="27"/>
    </location>
</feature>